<dbReference type="Proteomes" id="UP001597399">
    <property type="component" value="Unassembled WGS sequence"/>
</dbReference>
<keyword evidence="1" id="KW-0472">Membrane</keyword>
<dbReference type="EMBL" id="JBHUMQ010000049">
    <property type="protein sequence ID" value="MFD2695472.1"/>
    <property type="molecule type" value="Genomic_DNA"/>
</dbReference>
<evidence type="ECO:0000256" key="2">
    <source>
        <dbReference type="SAM" id="SignalP"/>
    </source>
</evidence>
<gene>
    <name evidence="3" type="ORF">ACFSUE_17875</name>
</gene>
<evidence type="ECO:0000256" key="1">
    <source>
        <dbReference type="SAM" id="Phobius"/>
    </source>
</evidence>
<feature type="signal peptide" evidence="2">
    <location>
        <begin position="1"/>
        <end position="22"/>
    </location>
</feature>
<evidence type="ECO:0000313" key="4">
    <source>
        <dbReference type="Proteomes" id="UP001597399"/>
    </source>
</evidence>
<keyword evidence="1" id="KW-1133">Transmembrane helix</keyword>
<dbReference type="PANTHER" id="PTHR34821">
    <property type="entry name" value="INNER MEMBRANE PROTEIN YDCZ"/>
    <property type="match status" value="1"/>
</dbReference>
<protein>
    <submittedName>
        <fullName evidence="3">DMT family transporter</fullName>
    </submittedName>
</protein>
<dbReference type="InterPro" id="IPR006750">
    <property type="entry name" value="YdcZ"/>
</dbReference>
<comment type="caution">
    <text evidence="3">The sequence shown here is derived from an EMBL/GenBank/DDBJ whole genome shotgun (WGS) entry which is preliminary data.</text>
</comment>
<accession>A0ABW5S791</accession>
<feature type="transmembrane region" description="Helical" evidence="1">
    <location>
        <begin position="136"/>
        <end position="154"/>
    </location>
</feature>
<keyword evidence="2" id="KW-0732">Signal</keyword>
<sequence length="155" mass="16655">MKKTNYLLGSLFLLWGIAAGMASPVQTSVNTQVRYAVQSPFIASLISFTVGTCVLALITLLVDHKIKIDLGMIPRAPKWIWTGGMLGVVFVTSNILLLPVLGSALTVVSVLCGQMILAMIVDHFGWFGVAAHRLNGPRAAGLLLMIVGILLIQHF</sequence>
<feature type="transmembrane region" description="Helical" evidence="1">
    <location>
        <begin position="79"/>
        <end position="101"/>
    </location>
</feature>
<keyword evidence="1" id="KW-0812">Transmembrane</keyword>
<dbReference type="PANTHER" id="PTHR34821:SF2">
    <property type="entry name" value="INNER MEMBRANE PROTEIN YDCZ"/>
    <property type="match status" value="1"/>
</dbReference>
<organism evidence="3 4">
    <name type="scientific">Sporolactobacillus shoreicorticis</name>
    <dbReference type="NCBI Taxonomy" id="1923877"/>
    <lineage>
        <taxon>Bacteria</taxon>
        <taxon>Bacillati</taxon>
        <taxon>Bacillota</taxon>
        <taxon>Bacilli</taxon>
        <taxon>Bacillales</taxon>
        <taxon>Sporolactobacillaceae</taxon>
        <taxon>Sporolactobacillus</taxon>
    </lineage>
</organism>
<feature type="transmembrane region" description="Helical" evidence="1">
    <location>
        <begin position="107"/>
        <end position="129"/>
    </location>
</feature>
<feature type="chain" id="PRO_5045733605" evidence="2">
    <location>
        <begin position="23"/>
        <end position="155"/>
    </location>
</feature>
<evidence type="ECO:0000313" key="3">
    <source>
        <dbReference type="EMBL" id="MFD2695472.1"/>
    </source>
</evidence>
<reference evidence="4" key="1">
    <citation type="journal article" date="2019" name="Int. J. Syst. Evol. Microbiol.">
        <title>The Global Catalogue of Microorganisms (GCM) 10K type strain sequencing project: providing services to taxonomists for standard genome sequencing and annotation.</title>
        <authorList>
            <consortium name="The Broad Institute Genomics Platform"/>
            <consortium name="The Broad Institute Genome Sequencing Center for Infectious Disease"/>
            <person name="Wu L."/>
            <person name="Ma J."/>
        </authorList>
    </citation>
    <scope>NUCLEOTIDE SEQUENCE [LARGE SCALE GENOMIC DNA]</scope>
    <source>
        <strain evidence="4">TISTR 2466</strain>
    </source>
</reference>
<proteinExistence type="predicted"/>
<feature type="transmembrane region" description="Helical" evidence="1">
    <location>
        <begin position="37"/>
        <end position="58"/>
    </location>
</feature>
<dbReference type="RefSeq" id="WP_253060719.1">
    <property type="nucleotide sequence ID" value="NZ_JAMXWM010000006.1"/>
</dbReference>
<name>A0ABW5S791_9BACL</name>
<dbReference type="Pfam" id="PF04657">
    <property type="entry name" value="DMT_YdcZ"/>
    <property type="match status" value="1"/>
</dbReference>
<keyword evidence="4" id="KW-1185">Reference proteome</keyword>